<dbReference type="eggNOG" id="COG2129">
    <property type="taxonomic scope" value="Bacteria"/>
</dbReference>
<dbReference type="Proteomes" id="UP000016646">
    <property type="component" value="Unassembled WGS sequence"/>
</dbReference>
<reference evidence="4 5" key="1">
    <citation type="submission" date="2013-08" db="EMBL/GenBank/DDBJ databases">
        <authorList>
            <person name="Durkin A.S."/>
            <person name="Haft D.R."/>
            <person name="McCorrison J."/>
            <person name="Torralba M."/>
            <person name="Gillis M."/>
            <person name="Haft D.H."/>
            <person name="Methe B."/>
            <person name="Sutton G."/>
            <person name="Nelson K.E."/>
        </authorList>
    </citation>
    <scope>NUCLEOTIDE SEQUENCE [LARGE SCALE GENOMIC DNA]</scope>
    <source>
        <strain evidence="3 5">ATCC 35536</strain>
        <strain evidence="2 4">VPI DR56BR1116</strain>
    </source>
</reference>
<name>U2LG37_TRESO</name>
<protein>
    <submittedName>
        <fullName evidence="2">Calcineurin-like phosphoesterase family protein</fullName>
    </submittedName>
</protein>
<dbReference type="OrthoDB" id="332939at2"/>
<dbReference type="Gene3D" id="3.60.21.10">
    <property type="match status" value="1"/>
</dbReference>
<accession>U2LG37</accession>
<evidence type="ECO:0000259" key="1">
    <source>
        <dbReference type="Pfam" id="PF00149"/>
    </source>
</evidence>
<dbReference type="EMBL" id="AUZJ01000073">
    <property type="protein sequence ID" value="ERF59350.1"/>
    <property type="molecule type" value="Genomic_DNA"/>
</dbReference>
<gene>
    <name evidence="3" type="ORF">HMPREF0860_2485</name>
    <name evidence="2" type="ORF">HMPREF1325_0375</name>
</gene>
<dbReference type="SUPFAM" id="SSF56300">
    <property type="entry name" value="Metallo-dependent phosphatases"/>
    <property type="match status" value="1"/>
</dbReference>
<dbReference type="InterPro" id="IPR004843">
    <property type="entry name" value="Calcineurin-like_PHP"/>
</dbReference>
<dbReference type="Proteomes" id="UP000016412">
    <property type="component" value="Unassembled WGS sequence"/>
</dbReference>
<comment type="caution">
    <text evidence="2">The sequence shown here is derived from an EMBL/GenBank/DDBJ whole genome shotgun (WGS) entry which is preliminary data.</text>
</comment>
<organism evidence="2 4">
    <name type="scientific">Treponema socranskii subsp. socranskii VPI DR56BR1116 = ATCC 35536</name>
    <dbReference type="NCBI Taxonomy" id="1125725"/>
    <lineage>
        <taxon>Bacteria</taxon>
        <taxon>Pseudomonadati</taxon>
        <taxon>Spirochaetota</taxon>
        <taxon>Spirochaetia</taxon>
        <taxon>Spirochaetales</taxon>
        <taxon>Treponemataceae</taxon>
        <taxon>Treponema</taxon>
    </lineage>
</organism>
<evidence type="ECO:0000313" key="3">
    <source>
        <dbReference type="EMBL" id="ERK03261.1"/>
    </source>
</evidence>
<dbReference type="PANTHER" id="PTHR37523:SF1">
    <property type="entry name" value="CALCINEURIN-LIKE PHOSPHOESTERASE DOMAIN-CONTAINING PROTEIN"/>
    <property type="match status" value="1"/>
</dbReference>
<dbReference type="PANTHER" id="PTHR37523">
    <property type="entry name" value="METALLOPHOSPHOESTERASE"/>
    <property type="match status" value="1"/>
</dbReference>
<evidence type="ECO:0000313" key="5">
    <source>
        <dbReference type="Proteomes" id="UP000016646"/>
    </source>
</evidence>
<dbReference type="AlphaFoldDB" id="U2LG37"/>
<evidence type="ECO:0000313" key="2">
    <source>
        <dbReference type="EMBL" id="ERF59350.1"/>
    </source>
</evidence>
<dbReference type="InterPro" id="IPR029052">
    <property type="entry name" value="Metallo-depent_PP-like"/>
</dbReference>
<proteinExistence type="predicted"/>
<dbReference type="GO" id="GO:0016787">
    <property type="term" value="F:hydrolase activity"/>
    <property type="evidence" value="ECO:0007669"/>
    <property type="project" value="InterPro"/>
</dbReference>
<feature type="domain" description="Calcineurin-like phosphoesterase" evidence="1">
    <location>
        <begin position="1"/>
        <end position="182"/>
    </location>
</feature>
<dbReference type="EMBL" id="AVQI01000039">
    <property type="protein sequence ID" value="ERK03261.1"/>
    <property type="molecule type" value="Genomic_DNA"/>
</dbReference>
<dbReference type="Pfam" id="PF00149">
    <property type="entry name" value="Metallophos"/>
    <property type="match status" value="1"/>
</dbReference>
<dbReference type="RefSeq" id="WP_021331665.1">
    <property type="nucleotide sequence ID" value="NZ_AUZJ01000073.1"/>
</dbReference>
<keyword evidence="5" id="KW-1185">Reference proteome</keyword>
<sequence length="229" mass="24670">MKFLVISDLHGNISALEKLDGEFKAVDAVLFGGDFAAFKHSETGLPALEALCKKHDVIFSVIGNCDEPDFLHEIEKKDISVEGALVYHDGICIAGSGGGSKFTGTTPNERTEDELLSDFDVIERASAKSGGTWKNLILISHNPPKDTKCDAVNPALHAGSQKFREFIERIKPLAVITGHIHEGAAIDKIGATTVINPGALLDGNYAVMEIAENDGEWSVADAELRKTER</sequence>
<dbReference type="PATRIC" id="fig|1125725.3.peg.2707"/>
<dbReference type="STRING" id="1125725.HMPREF1325_0375"/>
<evidence type="ECO:0000313" key="4">
    <source>
        <dbReference type="Proteomes" id="UP000016412"/>
    </source>
</evidence>